<reference evidence="1 2" key="1">
    <citation type="submission" date="2019-01" db="EMBL/GenBank/DDBJ databases">
        <title>Draft genome sequences of three monokaryotic isolates of the white-rot basidiomycete fungus Dichomitus squalens.</title>
        <authorList>
            <consortium name="DOE Joint Genome Institute"/>
            <person name="Lopez S.C."/>
            <person name="Andreopoulos B."/>
            <person name="Pangilinan J."/>
            <person name="Lipzen A."/>
            <person name="Riley R."/>
            <person name="Ahrendt S."/>
            <person name="Ng V."/>
            <person name="Barry K."/>
            <person name="Daum C."/>
            <person name="Grigoriev I.V."/>
            <person name="Hilden K.S."/>
            <person name="Makela M.R."/>
            <person name="de Vries R.P."/>
        </authorList>
    </citation>
    <scope>NUCLEOTIDE SEQUENCE [LARGE SCALE GENOMIC DNA]</scope>
    <source>
        <strain evidence="1 2">CBS 464.89</strain>
    </source>
</reference>
<dbReference type="AlphaFoldDB" id="A0A4Q9PCT9"/>
<evidence type="ECO:0000313" key="1">
    <source>
        <dbReference type="EMBL" id="TBU52644.1"/>
    </source>
</evidence>
<dbReference type="EMBL" id="ML145242">
    <property type="protein sequence ID" value="TBU52644.1"/>
    <property type="molecule type" value="Genomic_DNA"/>
</dbReference>
<organism evidence="1 2">
    <name type="scientific">Dichomitus squalens</name>
    <dbReference type="NCBI Taxonomy" id="114155"/>
    <lineage>
        <taxon>Eukaryota</taxon>
        <taxon>Fungi</taxon>
        <taxon>Dikarya</taxon>
        <taxon>Basidiomycota</taxon>
        <taxon>Agaricomycotina</taxon>
        <taxon>Agaricomycetes</taxon>
        <taxon>Polyporales</taxon>
        <taxon>Polyporaceae</taxon>
        <taxon>Dichomitus</taxon>
    </lineage>
</organism>
<dbReference type="Proteomes" id="UP000292082">
    <property type="component" value="Unassembled WGS sequence"/>
</dbReference>
<proteinExistence type="predicted"/>
<gene>
    <name evidence="1" type="ORF">BD310DRAFT_996616</name>
</gene>
<sequence>MQSRYTEQHPGFTLPCRGISRGPQRAPLSDIPSCTLAVSPSAPSGNLFTVRKLIRDMYDNAADLRLEDGERYVLTAVWPVWTSPRRNLRWRPRTTL</sequence>
<keyword evidence="2" id="KW-1185">Reference proteome</keyword>
<name>A0A4Q9PCT9_9APHY</name>
<evidence type="ECO:0000313" key="2">
    <source>
        <dbReference type="Proteomes" id="UP000292082"/>
    </source>
</evidence>
<accession>A0A4Q9PCT9</accession>
<protein>
    <submittedName>
        <fullName evidence="1">Uncharacterized protein</fullName>
    </submittedName>
</protein>